<evidence type="ECO:0000313" key="3">
    <source>
        <dbReference type="Proteomes" id="UP001597319"/>
    </source>
</evidence>
<comment type="caution">
    <text evidence="2">The sequence shown here is derived from an EMBL/GenBank/DDBJ whole genome shotgun (WGS) entry which is preliminary data.</text>
</comment>
<gene>
    <name evidence="2" type="ORF">ACFSR1_10240</name>
</gene>
<protein>
    <submittedName>
        <fullName evidence="2">GyrI-like domain-containing protein</fullName>
    </submittedName>
</protein>
<reference evidence="3" key="1">
    <citation type="journal article" date="2019" name="Int. J. Syst. Evol. Microbiol.">
        <title>The Global Catalogue of Microorganisms (GCM) 10K type strain sequencing project: providing services to taxonomists for standard genome sequencing and annotation.</title>
        <authorList>
            <consortium name="The Broad Institute Genomics Platform"/>
            <consortium name="The Broad Institute Genome Sequencing Center for Infectious Disease"/>
            <person name="Wu L."/>
            <person name="Ma J."/>
        </authorList>
    </citation>
    <scope>NUCLEOTIDE SEQUENCE [LARGE SCALE GENOMIC DNA]</scope>
    <source>
        <strain evidence="3">KCTC 52274</strain>
    </source>
</reference>
<sequence>MKRIVVLILVILSGLSIWYLFIKKYDYQVSFTAKGSRGSVYHQIVGWESWGKDPKVKNITTMDTTLFEGVVQQVKLSDTILDLEWTLESVNDSITKIKVGAISGKHAIANRLRILAGESPFTRSLKNELKGFGKGVNKFAGNFRILIEGESEIPAVEYLYVSSTSNRLSKAAMMMQTNTDLYPKIIENQVKVNGAPFVKIKEWNTVDDTIKFDFGFPIKHMDSLPINSLIRYDKSPAKKALKATFYGNYRNSDQAWFALIQYAEERNILIEKKPLEIFYNNPMQDGNASQWKAEIFMPLK</sequence>
<dbReference type="Gene3D" id="3.20.80.10">
    <property type="entry name" value="Regulatory factor, effector binding domain"/>
    <property type="match status" value="1"/>
</dbReference>
<name>A0ABW5LFY8_9FLAO</name>
<dbReference type="SUPFAM" id="SSF55136">
    <property type="entry name" value="Probable bacterial effector-binding domain"/>
    <property type="match status" value="1"/>
</dbReference>
<organism evidence="2 3">
    <name type="scientific">Aquimarina rubra</name>
    <dbReference type="NCBI Taxonomy" id="1920033"/>
    <lineage>
        <taxon>Bacteria</taxon>
        <taxon>Pseudomonadati</taxon>
        <taxon>Bacteroidota</taxon>
        <taxon>Flavobacteriia</taxon>
        <taxon>Flavobacteriales</taxon>
        <taxon>Flavobacteriaceae</taxon>
        <taxon>Aquimarina</taxon>
    </lineage>
</organism>
<evidence type="ECO:0000313" key="2">
    <source>
        <dbReference type="EMBL" id="MFD2563044.1"/>
    </source>
</evidence>
<proteinExistence type="predicted"/>
<dbReference type="Proteomes" id="UP001597319">
    <property type="component" value="Unassembled WGS sequence"/>
</dbReference>
<dbReference type="InterPro" id="IPR011256">
    <property type="entry name" value="Reg_factor_effector_dom_sf"/>
</dbReference>
<keyword evidence="3" id="KW-1185">Reference proteome</keyword>
<evidence type="ECO:0000259" key="1">
    <source>
        <dbReference type="Pfam" id="PF06445"/>
    </source>
</evidence>
<dbReference type="RefSeq" id="WP_378292141.1">
    <property type="nucleotide sequence ID" value="NZ_JBHULE010000019.1"/>
</dbReference>
<feature type="domain" description="GyrI-like small molecule binding" evidence="1">
    <location>
        <begin position="202"/>
        <end position="300"/>
    </location>
</feature>
<dbReference type="Pfam" id="PF06445">
    <property type="entry name" value="GyrI-like"/>
    <property type="match status" value="1"/>
</dbReference>
<dbReference type="InterPro" id="IPR029442">
    <property type="entry name" value="GyrI-like"/>
</dbReference>
<accession>A0ABW5LFY8</accession>
<dbReference type="EMBL" id="JBHULE010000019">
    <property type="protein sequence ID" value="MFD2563044.1"/>
    <property type="molecule type" value="Genomic_DNA"/>
</dbReference>